<feature type="transmembrane region" description="Helical" evidence="1">
    <location>
        <begin position="62"/>
        <end position="84"/>
    </location>
</feature>
<feature type="domain" description="Heparan-alpha-glucosaminide N-acetyltransferase catalytic" evidence="2">
    <location>
        <begin position="20"/>
        <end position="243"/>
    </location>
</feature>
<dbReference type="EMBL" id="CP054836">
    <property type="protein sequence ID" value="QKV18086.1"/>
    <property type="molecule type" value="Genomic_DNA"/>
</dbReference>
<reference evidence="3 4" key="1">
    <citation type="submission" date="2020-06" db="EMBL/GenBank/DDBJ databases">
        <title>Oricola thermophila sp. nov. isolated from a tidal sediments.</title>
        <authorList>
            <person name="Kwon K.K."/>
            <person name="Yang S.-H."/>
            <person name="Park M.-J."/>
        </authorList>
    </citation>
    <scope>NUCLEOTIDE SEQUENCE [LARGE SCALE GENOMIC DNA]</scope>
    <source>
        <strain evidence="3 4">MEBiC13590</strain>
    </source>
</reference>
<keyword evidence="1" id="KW-1133">Transmembrane helix</keyword>
<accession>A0A6N1VAV6</accession>
<dbReference type="Pfam" id="PF07786">
    <property type="entry name" value="HGSNAT_cat"/>
    <property type="match status" value="1"/>
</dbReference>
<feature type="transmembrane region" description="Helical" evidence="1">
    <location>
        <begin position="119"/>
        <end position="138"/>
    </location>
</feature>
<dbReference type="RefSeq" id="WP_175275982.1">
    <property type="nucleotide sequence ID" value="NZ_CP054836.1"/>
</dbReference>
<evidence type="ECO:0000313" key="3">
    <source>
        <dbReference type="EMBL" id="QKV18086.1"/>
    </source>
</evidence>
<feature type="transmembrane region" description="Helical" evidence="1">
    <location>
        <begin position="145"/>
        <end position="164"/>
    </location>
</feature>
<dbReference type="Proteomes" id="UP000509367">
    <property type="component" value="Chromosome"/>
</dbReference>
<keyword evidence="4" id="KW-1185">Reference proteome</keyword>
<feature type="transmembrane region" description="Helical" evidence="1">
    <location>
        <begin position="21"/>
        <end position="42"/>
    </location>
</feature>
<dbReference type="InterPro" id="IPR012429">
    <property type="entry name" value="HGSNAT_cat"/>
</dbReference>
<dbReference type="AlphaFoldDB" id="A0A6N1VAV6"/>
<evidence type="ECO:0000256" key="1">
    <source>
        <dbReference type="SAM" id="Phobius"/>
    </source>
</evidence>
<proteinExistence type="predicted"/>
<feature type="transmembrane region" description="Helical" evidence="1">
    <location>
        <begin position="184"/>
        <end position="205"/>
    </location>
</feature>
<gene>
    <name evidence="3" type="ORF">HTY61_06245</name>
</gene>
<evidence type="ECO:0000259" key="2">
    <source>
        <dbReference type="Pfam" id="PF07786"/>
    </source>
</evidence>
<keyword evidence="1" id="KW-0472">Membrane</keyword>
<protein>
    <submittedName>
        <fullName evidence="3">DUF1624 domain-containing protein</fullName>
    </submittedName>
</protein>
<keyword evidence="1" id="KW-0812">Transmembrane</keyword>
<evidence type="ECO:0000313" key="4">
    <source>
        <dbReference type="Proteomes" id="UP000509367"/>
    </source>
</evidence>
<name>A0A6N1VAV6_9HYPH</name>
<feature type="transmembrane region" description="Helical" evidence="1">
    <location>
        <begin position="96"/>
        <end position="113"/>
    </location>
</feature>
<dbReference type="KEGG" id="orm:HTY61_06245"/>
<organism evidence="3 4">
    <name type="scientific">Oricola thermophila</name>
    <dbReference type="NCBI Taxonomy" id="2742145"/>
    <lineage>
        <taxon>Bacteria</taxon>
        <taxon>Pseudomonadati</taxon>
        <taxon>Pseudomonadota</taxon>
        <taxon>Alphaproteobacteria</taxon>
        <taxon>Hyphomicrobiales</taxon>
        <taxon>Ahrensiaceae</taxon>
        <taxon>Oricola</taxon>
    </lineage>
</organism>
<sequence length="333" mass="35771">MPSVESPASLPISGTARKQRIAWIDIARGIALVAMASYHFCWDLEFFGYLEPGSAGSGPLKWYARGIASSFLILVGISLVLAHGNGIRWKGFGRRLAMVAAAALAITIATWFATPASFIFFGILHQIAVASLLGLAFLRLPATLLAVLAVAWFSVFLWAKSDFFAHPALLWVGLSPLPPHSNDYVPLFPWFSAVLAGMAIGRHLSTSGRLERLARRTPGDNTVLRGLGFLGRHSLATYLIHQPVLIAAVYLFSLASPPVPATMEEVFVQSCVSACRAQASELQCTAYCECVTTRLVDADELASVYSGNRIEETAPLLDAISGQCSVEAGFNGN</sequence>